<gene>
    <name evidence="1" type="ORF">CLUMA_CG010139</name>
</gene>
<dbReference type="EMBL" id="CVRI01000044">
    <property type="protein sequence ID" value="CRK96768.1"/>
    <property type="molecule type" value="Genomic_DNA"/>
</dbReference>
<dbReference type="AlphaFoldDB" id="A0A1J1I926"/>
<organism evidence="1 2">
    <name type="scientific">Clunio marinus</name>
    <dbReference type="NCBI Taxonomy" id="568069"/>
    <lineage>
        <taxon>Eukaryota</taxon>
        <taxon>Metazoa</taxon>
        <taxon>Ecdysozoa</taxon>
        <taxon>Arthropoda</taxon>
        <taxon>Hexapoda</taxon>
        <taxon>Insecta</taxon>
        <taxon>Pterygota</taxon>
        <taxon>Neoptera</taxon>
        <taxon>Endopterygota</taxon>
        <taxon>Diptera</taxon>
        <taxon>Nematocera</taxon>
        <taxon>Chironomoidea</taxon>
        <taxon>Chironomidae</taxon>
        <taxon>Clunio</taxon>
    </lineage>
</organism>
<evidence type="ECO:0000313" key="2">
    <source>
        <dbReference type="Proteomes" id="UP000183832"/>
    </source>
</evidence>
<protein>
    <submittedName>
        <fullName evidence="1">CLUMA_CG010139, isoform A</fullName>
    </submittedName>
</protein>
<evidence type="ECO:0000313" key="1">
    <source>
        <dbReference type="EMBL" id="CRK96768.1"/>
    </source>
</evidence>
<name>A0A1J1I926_9DIPT</name>
<accession>A0A1J1I926</accession>
<dbReference type="Proteomes" id="UP000183832">
    <property type="component" value="Unassembled WGS sequence"/>
</dbReference>
<sequence>MAENKTIVISDDLKLQSLLNLTMTLLQDFTNKNSTLFNEAIKTKLFVHCDQKGRQKAKQETIFGIMNH</sequence>
<keyword evidence="2" id="KW-1185">Reference proteome</keyword>
<proteinExistence type="predicted"/>
<reference evidence="1 2" key="1">
    <citation type="submission" date="2015-04" db="EMBL/GenBank/DDBJ databases">
        <authorList>
            <person name="Syromyatnikov M.Y."/>
            <person name="Popov V.N."/>
        </authorList>
    </citation>
    <scope>NUCLEOTIDE SEQUENCE [LARGE SCALE GENOMIC DNA]</scope>
</reference>